<sequence>MPAKRDDEETMLAKLYTIGVVFLDVLLLFWRIFVTILEALYNFFVPVQEKSVVGEIVLITGTGHGIGRELALQYGELGATVICVDIDETGNSETAKLMNEIGIKKVHHYTCDVTKREDVNSLVKRVAKEVGPITVLVNNAGIMPCHRFLDHKPEEIMKVFEVNVFAHFWLLQAVLPNMIAKNHGHVVALSSMAGIIGLRNLVPYCASKFAVRGMIESLIEEFREEGKAPDVKFTCIFPYMVNTGLCKKPKIRFENALGLVSPKLAAASIIKAMRTNKFAITIPPVFMALNDTIRLFPHKVGQHVKDFFDSGVEACE</sequence>
<feature type="transmembrane region" description="Helical" evidence="13">
    <location>
        <begin position="12"/>
        <end position="33"/>
    </location>
</feature>
<keyword evidence="16" id="KW-1185">Reference proteome</keyword>
<reference evidence="15" key="1">
    <citation type="submission" date="2022-01" db="UniProtKB">
        <authorList>
            <consortium name="EnsemblMetazoa"/>
        </authorList>
    </citation>
    <scope>IDENTIFICATION</scope>
</reference>
<evidence type="ECO:0000256" key="12">
    <source>
        <dbReference type="RuleBase" id="RU000363"/>
    </source>
</evidence>
<evidence type="ECO:0000256" key="2">
    <source>
        <dbReference type="ARBA" id="ARBA00006484"/>
    </source>
</evidence>
<evidence type="ECO:0000256" key="10">
    <source>
        <dbReference type="ARBA" id="ARBA00068717"/>
    </source>
</evidence>
<keyword evidence="4" id="KW-0521">NADP</keyword>
<keyword evidence="3 13" id="KW-0812">Transmembrane</keyword>
<evidence type="ECO:0000256" key="13">
    <source>
        <dbReference type="SAM" id="Phobius"/>
    </source>
</evidence>
<dbReference type="PANTHER" id="PTHR24322">
    <property type="entry name" value="PKSB"/>
    <property type="match status" value="1"/>
</dbReference>
<proteinExistence type="inferred from homology"/>
<protein>
    <recommendedName>
        <fullName evidence="10">Short-chain dehydrogenase/reductase 3</fullName>
    </recommendedName>
    <alternativeName>
        <fullName evidence="11">Retinal short-chain dehydrogenase/reductase 1</fullName>
    </alternativeName>
</protein>
<evidence type="ECO:0000313" key="16">
    <source>
        <dbReference type="Proteomes" id="UP000494040"/>
    </source>
</evidence>
<dbReference type="InterPro" id="IPR057326">
    <property type="entry name" value="KR_dom"/>
</dbReference>
<dbReference type="GO" id="GO:0016020">
    <property type="term" value="C:membrane"/>
    <property type="evidence" value="ECO:0007669"/>
    <property type="project" value="UniProtKB-SubCell"/>
</dbReference>
<dbReference type="SUPFAM" id="SSF51735">
    <property type="entry name" value="NAD(P)-binding Rossmann-fold domains"/>
    <property type="match status" value="1"/>
</dbReference>
<evidence type="ECO:0000313" key="15">
    <source>
        <dbReference type="EnsemblMetazoa" id="XP_014239212.1"/>
    </source>
</evidence>
<dbReference type="SMART" id="SM00822">
    <property type="entry name" value="PKS_KR"/>
    <property type="match status" value="1"/>
</dbReference>
<dbReference type="RefSeq" id="XP_014239212.1">
    <property type="nucleotide sequence ID" value="XM_014383726.2"/>
</dbReference>
<dbReference type="InterPro" id="IPR036291">
    <property type="entry name" value="NAD(P)-bd_dom_sf"/>
</dbReference>
<accession>A0A8I6R6A7</accession>
<dbReference type="PRINTS" id="PR00081">
    <property type="entry name" value="GDHRDH"/>
</dbReference>
<dbReference type="KEGG" id="clec:106660795"/>
<dbReference type="GeneID" id="106660795"/>
<evidence type="ECO:0000256" key="7">
    <source>
        <dbReference type="ARBA" id="ARBA00023098"/>
    </source>
</evidence>
<evidence type="ECO:0000256" key="5">
    <source>
        <dbReference type="ARBA" id="ARBA00022989"/>
    </source>
</evidence>
<dbReference type="CDD" id="cd05339">
    <property type="entry name" value="17beta-HSDXI-like_SDR_c"/>
    <property type="match status" value="1"/>
</dbReference>
<dbReference type="Proteomes" id="UP000494040">
    <property type="component" value="Unassembled WGS sequence"/>
</dbReference>
<comment type="subcellular location">
    <subcellularLocation>
        <location evidence="1">Membrane</location>
        <topology evidence="1">Multi-pass membrane protein</topology>
    </subcellularLocation>
</comment>
<evidence type="ECO:0000256" key="3">
    <source>
        <dbReference type="ARBA" id="ARBA00022692"/>
    </source>
</evidence>
<evidence type="ECO:0000256" key="1">
    <source>
        <dbReference type="ARBA" id="ARBA00004141"/>
    </source>
</evidence>
<dbReference type="GO" id="GO:0005811">
    <property type="term" value="C:lipid droplet"/>
    <property type="evidence" value="ECO:0007669"/>
    <property type="project" value="TreeGrafter"/>
</dbReference>
<dbReference type="PRINTS" id="PR00080">
    <property type="entry name" value="SDRFAMILY"/>
</dbReference>
<comment type="similarity">
    <text evidence="2 12">Belongs to the short-chain dehydrogenases/reductases (SDR) family.</text>
</comment>
<evidence type="ECO:0000256" key="6">
    <source>
        <dbReference type="ARBA" id="ARBA00023002"/>
    </source>
</evidence>
<feature type="domain" description="Ketoreductase" evidence="14">
    <location>
        <begin position="55"/>
        <end position="222"/>
    </location>
</feature>
<keyword evidence="5 13" id="KW-1133">Transmembrane helix</keyword>
<dbReference type="GO" id="GO:0052650">
    <property type="term" value="F:all-trans-retinol dehydrogenase (NADP+) activity"/>
    <property type="evidence" value="ECO:0007669"/>
    <property type="project" value="UniProtKB-ARBA"/>
</dbReference>
<dbReference type="AlphaFoldDB" id="A0A8I6R6A7"/>
<organism evidence="15 16">
    <name type="scientific">Cimex lectularius</name>
    <name type="common">Bed bug</name>
    <name type="synonym">Acanthia lectularia</name>
    <dbReference type="NCBI Taxonomy" id="79782"/>
    <lineage>
        <taxon>Eukaryota</taxon>
        <taxon>Metazoa</taxon>
        <taxon>Ecdysozoa</taxon>
        <taxon>Arthropoda</taxon>
        <taxon>Hexapoda</taxon>
        <taxon>Insecta</taxon>
        <taxon>Pterygota</taxon>
        <taxon>Neoptera</taxon>
        <taxon>Paraneoptera</taxon>
        <taxon>Hemiptera</taxon>
        <taxon>Heteroptera</taxon>
        <taxon>Panheteroptera</taxon>
        <taxon>Cimicomorpha</taxon>
        <taxon>Cimicidae</taxon>
        <taxon>Cimex</taxon>
    </lineage>
</organism>
<evidence type="ECO:0000256" key="8">
    <source>
        <dbReference type="ARBA" id="ARBA00023136"/>
    </source>
</evidence>
<dbReference type="OrthoDB" id="5840532at2759"/>
<dbReference type="OMA" id="GHIICLS"/>
<dbReference type="FunFam" id="3.40.50.720:FF:000131">
    <property type="entry name" value="Short-chain dehydrogenase/reductase 3"/>
    <property type="match status" value="1"/>
</dbReference>
<keyword evidence="8 13" id="KW-0472">Membrane</keyword>
<dbReference type="Pfam" id="PF00106">
    <property type="entry name" value="adh_short"/>
    <property type="match status" value="1"/>
</dbReference>
<name>A0A8I6R6A7_CIMLE</name>
<comment type="function">
    <text evidence="9">Catalyzes the reduction of all-trans-retinal to all-trans-retinol in the presence of NADPH.</text>
</comment>
<dbReference type="InterPro" id="IPR002347">
    <property type="entry name" value="SDR_fam"/>
</dbReference>
<evidence type="ECO:0000256" key="11">
    <source>
        <dbReference type="ARBA" id="ARBA00082544"/>
    </source>
</evidence>
<dbReference type="PANTHER" id="PTHR24322:SF736">
    <property type="entry name" value="RETINOL DEHYDROGENASE 10"/>
    <property type="match status" value="1"/>
</dbReference>
<evidence type="ECO:0000256" key="9">
    <source>
        <dbReference type="ARBA" id="ARBA00059620"/>
    </source>
</evidence>
<dbReference type="EnsemblMetazoa" id="XM_014383726.2">
    <property type="protein sequence ID" value="XP_014239212.1"/>
    <property type="gene ID" value="LOC106660795"/>
</dbReference>
<keyword evidence="6" id="KW-0560">Oxidoreductase</keyword>
<evidence type="ECO:0000256" key="4">
    <source>
        <dbReference type="ARBA" id="ARBA00022857"/>
    </source>
</evidence>
<evidence type="ECO:0000259" key="14">
    <source>
        <dbReference type="SMART" id="SM00822"/>
    </source>
</evidence>
<keyword evidence="7" id="KW-0443">Lipid metabolism</keyword>
<dbReference type="Gene3D" id="3.40.50.720">
    <property type="entry name" value="NAD(P)-binding Rossmann-like Domain"/>
    <property type="match status" value="1"/>
</dbReference>